<dbReference type="AlphaFoldDB" id="A0A9X2M4U2"/>
<keyword evidence="4" id="KW-1185">Reference proteome</keyword>
<dbReference type="Pfam" id="PF01370">
    <property type="entry name" value="Epimerase"/>
    <property type="match status" value="1"/>
</dbReference>
<organism evidence="3 4">
    <name type="scientific">Streptomyces malaysiensis subsp. samsunensis</name>
    <dbReference type="NCBI Taxonomy" id="459658"/>
    <lineage>
        <taxon>Bacteria</taxon>
        <taxon>Bacillati</taxon>
        <taxon>Actinomycetota</taxon>
        <taxon>Actinomycetes</taxon>
        <taxon>Kitasatosporales</taxon>
        <taxon>Streptomycetaceae</taxon>
        <taxon>Streptomyces</taxon>
        <taxon>Streptomyces violaceusniger group</taxon>
    </lineage>
</organism>
<evidence type="ECO:0000313" key="4">
    <source>
        <dbReference type="Proteomes" id="UP001142400"/>
    </source>
</evidence>
<dbReference type="Proteomes" id="UP001142400">
    <property type="component" value="Unassembled WGS sequence"/>
</dbReference>
<gene>
    <name evidence="3" type="ORF">NQU54_40410</name>
</gene>
<dbReference type="RefSeq" id="WP_257635337.1">
    <property type="nucleotide sequence ID" value="NZ_JANIIC010000071.1"/>
</dbReference>
<feature type="region of interest" description="Disordered" evidence="1">
    <location>
        <begin position="1"/>
        <end position="21"/>
    </location>
</feature>
<accession>A0A9X2M4U2</accession>
<sequence>MSTDADINNDTKINNNDSDGGELVLVTGGNGYVGTHVISRLLRSGHRVRTTVRSHGRAASAEASVRSGRERRSERTVGHSGRRCRSRRAARCRQRRSDLG</sequence>
<reference evidence="3" key="1">
    <citation type="submission" date="2022-06" db="EMBL/GenBank/DDBJ databases">
        <title>WGS of actinobacteria.</title>
        <authorList>
            <person name="Thawai C."/>
        </authorList>
    </citation>
    <scope>NUCLEOTIDE SEQUENCE</scope>
    <source>
        <strain evidence="3">DSM 42010</strain>
    </source>
</reference>
<feature type="compositionally biased region" description="Low complexity" evidence="1">
    <location>
        <begin position="1"/>
        <end position="18"/>
    </location>
</feature>
<evidence type="ECO:0000259" key="2">
    <source>
        <dbReference type="Pfam" id="PF01370"/>
    </source>
</evidence>
<name>A0A9X2M4U2_STRMQ</name>
<protein>
    <submittedName>
        <fullName evidence="3">NAD-dependent epimerase/dehydratase family protein</fullName>
    </submittedName>
</protein>
<evidence type="ECO:0000313" key="3">
    <source>
        <dbReference type="EMBL" id="MCQ8835149.1"/>
    </source>
</evidence>
<comment type="caution">
    <text evidence="3">The sequence shown here is derived from an EMBL/GenBank/DDBJ whole genome shotgun (WGS) entry which is preliminary data.</text>
</comment>
<feature type="domain" description="NAD-dependent epimerase/dehydratase" evidence="2">
    <location>
        <begin position="24"/>
        <end position="62"/>
    </location>
</feature>
<feature type="compositionally biased region" description="Basic residues" evidence="1">
    <location>
        <begin position="80"/>
        <end position="94"/>
    </location>
</feature>
<dbReference type="EMBL" id="JANIIC010000071">
    <property type="protein sequence ID" value="MCQ8835149.1"/>
    <property type="molecule type" value="Genomic_DNA"/>
</dbReference>
<evidence type="ECO:0000256" key="1">
    <source>
        <dbReference type="SAM" id="MobiDB-lite"/>
    </source>
</evidence>
<dbReference type="SUPFAM" id="SSF51735">
    <property type="entry name" value="NAD(P)-binding Rossmann-fold domains"/>
    <property type="match status" value="1"/>
</dbReference>
<feature type="compositionally biased region" description="Low complexity" evidence="1">
    <location>
        <begin position="57"/>
        <end position="66"/>
    </location>
</feature>
<feature type="region of interest" description="Disordered" evidence="1">
    <location>
        <begin position="48"/>
        <end position="100"/>
    </location>
</feature>
<dbReference type="InterPro" id="IPR036291">
    <property type="entry name" value="NAD(P)-bd_dom_sf"/>
</dbReference>
<dbReference type="InterPro" id="IPR001509">
    <property type="entry name" value="Epimerase_deHydtase"/>
</dbReference>
<feature type="compositionally biased region" description="Basic and acidic residues" evidence="1">
    <location>
        <begin position="67"/>
        <end position="77"/>
    </location>
</feature>
<proteinExistence type="predicted"/>
<dbReference type="Gene3D" id="3.40.50.720">
    <property type="entry name" value="NAD(P)-binding Rossmann-like Domain"/>
    <property type="match status" value="1"/>
</dbReference>